<reference evidence="1" key="1">
    <citation type="submission" date="2023-03" db="EMBL/GenBank/DDBJ databases">
        <authorList>
            <person name="Cleenwerck I."/>
        </authorList>
    </citation>
    <scope>NUCLEOTIDE SEQUENCE</scope>
    <source>
        <strain evidence="1">LMG 32879</strain>
    </source>
</reference>
<organism evidence="1 2">
    <name type="scientific">Brytella acorum</name>
    <dbReference type="NCBI Taxonomy" id="2959299"/>
    <lineage>
        <taxon>Bacteria</taxon>
        <taxon>Pseudomonadati</taxon>
        <taxon>Pseudomonadota</taxon>
        <taxon>Alphaproteobacteria</taxon>
        <taxon>Acetobacterales</taxon>
        <taxon>Acetobacteraceae</taxon>
        <taxon>Brytella</taxon>
    </lineage>
</organism>
<dbReference type="PANTHER" id="PTHR38460:SF1">
    <property type="entry name" value="TAUTOMERASE YOLI-RELATED"/>
    <property type="match status" value="1"/>
</dbReference>
<evidence type="ECO:0000313" key="1">
    <source>
        <dbReference type="EMBL" id="CAI9119305.1"/>
    </source>
</evidence>
<accession>A0AA35UTR7</accession>
<keyword evidence="2" id="KW-1185">Reference proteome</keyword>
<dbReference type="EMBL" id="CATKSH010000001">
    <property type="protein sequence ID" value="CAI9119305.1"/>
    <property type="molecule type" value="Genomic_DNA"/>
</dbReference>
<sequence length="135" mass="15409">MPLLHFHILEGRNEAEIRKLLDTAHEAMLEVFQVPRRDRYQLVSEHKPSHMIVEDTGLDIPRTEKVVLLQMFSRPRGPEKTAEFYKLLTDRLKAECGIEPSDVMVSVVENEDAHWSFGNGRAQFLTGELGGKPKG</sequence>
<dbReference type="InterPro" id="IPR037479">
    <property type="entry name" value="Tauto_MSAD"/>
</dbReference>
<dbReference type="RefSeq" id="WP_289842376.1">
    <property type="nucleotide sequence ID" value="NZ_CATKSH010000001.1"/>
</dbReference>
<protein>
    <submittedName>
        <fullName evidence="1">Tautomerase family protein</fullName>
    </submittedName>
</protein>
<evidence type="ECO:0000313" key="2">
    <source>
        <dbReference type="Proteomes" id="UP001176960"/>
    </source>
</evidence>
<name>A0AA35UTR7_9PROT</name>
<dbReference type="Proteomes" id="UP001176960">
    <property type="component" value="Unassembled WGS sequence"/>
</dbReference>
<gene>
    <name evidence="1" type="ORF">LMG32879_000118</name>
</gene>
<proteinExistence type="predicted"/>
<dbReference type="PANTHER" id="PTHR38460">
    <property type="entry name" value="TAUTOMERASE YOLI-RELATED"/>
    <property type="match status" value="1"/>
</dbReference>
<comment type="caution">
    <text evidence="1">The sequence shown here is derived from an EMBL/GenBank/DDBJ whole genome shotgun (WGS) entry which is preliminary data.</text>
</comment>
<dbReference type="Gene3D" id="3.30.429.10">
    <property type="entry name" value="Macrophage Migration Inhibitory Factor"/>
    <property type="match status" value="1"/>
</dbReference>
<dbReference type="InterPro" id="IPR014347">
    <property type="entry name" value="Tautomerase/MIF_sf"/>
</dbReference>
<dbReference type="AlphaFoldDB" id="A0AA35UTR7"/>
<dbReference type="SUPFAM" id="SSF55331">
    <property type="entry name" value="Tautomerase/MIF"/>
    <property type="match status" value="1"/>
</dbReference>
<dbReference type="Pfam" id="PF14552">
    <property type="entry name" value="Tautomerase_2"/>
    <property type="match status" value="1"/>
</dbReference>